<proteinExistence type="predicted"/>
<protein>
    <submittedName>
        <fullName evidence="1">NmrA family NAD(P)-binding protein</fullName>
    </submittedName>
</protein>
<dbReference type="AlphaFoldDB" id="A0AAU7QAJ8"/>
<dbReference type="PANTHER" id="PTHR43162">
    <property type="match status" value="1"/>
</dbReference>
<organism evidence="1">
    <name type="scientific">Acerihabitans sp. KWT182</name>
    <dbReference type="NCBI Taxonomy" id="3157919"/>
    <lineage>
        <taxon>Bacteria</taxon>
        <taxon>Pseudomonadati</taxon>
        <taxon>Pseudomonadota</taxon>
        <taxon>Gammaproteobacteria</taxon>
        <taxon>Enterobacterales</taxon>
        <taxon>Pectobacteriaceae</taxon>
        <taxon>Acerihabitans</taxon>
    </lineage>
</organism>
<dbReference type="Gene3D" id="3.90.25.10">
    <property type="entry name" value="UDP-galactose 4-epimerase, domain 1"/>
    <property type="match status" value="1"/>
</dbReference>
<gene>
    <name evidence="1" type="ORF">ABK905_22825</name>
</gene>
<name>A0AAU7QAJ8_9GAMM</name>
<dbReference type="InterPro" id="IPR036291">
    <property type="entry name" value="NAD(P)-bd_dom_sf"/>
</dbReference>
<dbReference type="InterPro" id="IPR051604">
    <property type="entry name" value="Ergot_Alk_Oxidoreductase"/>
</dbReference>
<evidence type="ECO:0000313" key="1">
    <source>
        <dbReference type="EMBL" id="XBS69256.1"/>
    </source>
</evidence>
<accession>A0AAU7QAJ8</accession>
<dbReference type="SUPFAM" id="SSF51735">
    <property type="entry name" value="NAD(P)-binding Rossmann-fold domains"/>
    <property type="match status" value="1"/>
</dbReference>
<reference evidence="1" key="1">
    <citation type="submission" date="2024-06" db="EMBL/GenBank/DDBJ databases">
        <authorList>
            <person name="Coelho C."/>
            <person name="Bento M."/>
            <person name="Garcia E."/>
            <person name="Camelo A."/>
            <person name="Brandao I."/>
            <person name="Espirito Santo C."/>
            <person name="Trovao J."/>
            <person name="Verissimo A."/>
            <person name="Costa J."/>
            <person name="Tiago I."/>
        </authorList>
    </citation>
    <scope>NUCLEOTIDE SEQUENCE</scope>
    <source>
        <strain evidence="1">KWT182</strain>
    </source>
</reference>
<dbReference type="EMBL" id="CP157947">
    <property type="protein sequence ID" value="XBS69256.1"/>
    <property type="molecule type" value="Genomic_DNA"/>
</dbReference>
<dbReference type="Gene3D" id="3.40.50.720">
    <property type="entry name" value="NAD(P)-binding Rossmann-like Domain"/>
    <property type="match status" value="1"/>
</dbReference>
<sequence length="293" mass="31828">MIRVTVAGGMWTAADKLFNILSGQGVRVRALIEDPLMKGISRKKGSLEFIGVNLEDPLSLRVAFQDTDRAFLVCGNSARPPRYDLALIDAAVRAGVPYLVNLSEGGGYPGQSAREWQSETDIHLARQSIQTTRIHPSLSFDAVFTVASRFIPMALWGGSAGSGQAALVDSRDVAAAAARILLEGAERHADKRYTLTGPAAVTMGYLADYLSETLARKVRYFRRTRDEQRGVYLNAGLCSTGIDRLLGQDALICNGFYAEITADIVKLTHRPATTAVDWIEEHAEKFVALVGGQ</sequence>
<dbReference type="PANTHER" id="PTHR43162:SF1">
    <property type="entry name" value="PRESTALK A DIFFERENTIATION PROTEIN A"/>
    <property type="match status" value="1"/>
</dbReference>